<feature type="compositionally biased region" description="Low complexity" evidence="5">
    <location>
        <begin position="1"/>
        <end position="17"/>
    </location>
</feature>
<dbReference type="InterPro" id="IPR009057">
    <property type="entry name" value="Homeodomain-like_sf"/>
</dbReference>
<gene>
    <name evidence="7" type="ORF">ID810_00945</name>
</gene>
<proteinExistence type="predicted"/>
<dbReference type="InterPro" id="IPR036271">
    <property type="entry name" value="Tet_transcr_reg_TetR-rel_C_sf"/>
</dbReference>
<evidence type="ECO:0000259" key="6">
    <source>
        <dbReference type="PROSITE" id="PS50977"/>
    </source>
</evidence>
<dbReference type="EMBL" id="CP063989">
    <property type="protein sequence ID" value="QPL05596.1"/>
    <property type="molecule type" value="Genomic_DNA"/>
</dbReference>
<evidence type="ECO:0000256" key="5">
    <source>
        <dbReference type="SAM" id="MobiDB-lite"/>
    </source>
</evidence>
<reference evidence="7 8" key="1">
    <citation type="submission" date="2020-11" db="EMBL/GenBank/DDBJ databases">
        <title>Actinomyces sp. ZJ750.</title>
        <authorList>
            <person name="Zhou J."/>
        </authorList>
    </citation>
    <scope>NUCLEOTIDE SEQUENCE [LARGE SCALE GENOMIC DNA]</scope>
    <source>
        <strain evidence="7 8">ZJ750</strain>
    </source>
</reference>
<name>A0A7T0LKU1_9ACTO</name>
<dbReference type="PANTHER" id="PTHR47506:SF1">
    <property type="entry name" value="HTH-TYPE TRANSCRIPTIONAL REGULATOR YJDC"/>
    <property type="match status" value="1"/>
</dbReference>
<evidence type="ECO:0000256" key="1">
    <source>
        <dbReference type="ARBA" id="ARBA00023015"/>
    </source>
</evidence>
<evidence type="ECO:0000256" key="3">
    <source>
        <dbReference type="ARBA" id="ARBA00023163"/>
    </source>
</evidence>
<protein>
    <submittedName>
        <fullName evidence="7">TetR/AcrR family transcriptional regulator</fullName>
    </submittedName>
</protein>
<keyword evidence="8" id="KW-1185">Reference proteome</keyword>
<evidence type="ECO:0000256" key="4">
    <source>
        <dbReference type="PROSITE-ProRule" id="PRU00335"/>
    </source>
</evidence>
<dbReference type="RefSeq" id="WP_188232603.1">
    <property type="nucleotide sequence ID" value="NZ_CP063989.1"/>
</dbReference>
<dbReference type="Proteomes" id="UP000594637">
    <property type="component" value="Chromosome"/>
</dbReference>
<dbReference type="Gene3D" id="1.10.10.60">
    <property type="entry name" value="Homeodomain-like"/>
    <property type="match status" value="1"/>
</dbReference>
<dbReference type="PANTHER" id="PTHR47506">
    <property type="entry name" value="TRANSCRIPTIONAL REGULATORY PROTEIN"/>
    <property type="match status" value="1"/>
</dbReference>
<dbReference type="InterPro" id="IPR001647">
    <property type="entry name" value="HTH_TetR"/>
</dbReference>
<dbReference type="GO" id="GO:0003677">
    <property type="term" value="F:DNA binding"/>
    <property type="evidence" value="ECO:0007669"/>
    <property type="project" value="UniProtKB-UniRule"/>
</dbReference>
<accession>A0A7T0LKU1</accession>
<dbReference type="PROSITE" id="PS50977">
    <property type="entry name" value="HTH_TETR_2"/>
    <property type="match status" value="1"/>
</dbReference>
<dbReference type="KEGG" id="arep:ID810_00945"/>
<keyword evidence="1" id="KW-0805">Transcription regulation</keyword>
<dbReference type="Gene3D" id="1.10.357.10">
    <property type="entry name" value="Tetracycline Repressor, domain 2"/>
    <property type="match status" value="1"/>
</dbReference>
<dbReference type="PRINTS" id="PR00455">
    <property type="entry name" value="HTHTETR"/>
</dbReference>
<dbReference type="SUPFAM" id="SSF48498">
    <property type="entry name" value="Tetracyclin repressor-like, C-terminal domain"/>
    <property type="match status" value="1"/>
</dbReference>
<keyword evidence="2 4" id="KW-0238">DNA-binding</keyword>
<organism evidence="7 8">
    <name type="scientific">Actinomyces respiraculi</name>
    <dbReference type="NCBI Taxonomy" id="2744574"/>
    <lineage>
        <taxon>Bacteria</taxon>
        <taxon>Bacillati</taxon>
        <taxon>Actinomycetota</taxon>
        <taxon>Actinomycetes</taxon>
        <taxon>Actinomycetales</taxon>
        <taxon>Actinomycetaceae</taxon>
        <taxon>Actinomyces</taxon>
    </lineage>
</organism>
<dbReference type="Pfam" id="PF00440">
    <property type="entry name" value="TetR_N"/>
    <property type="match status" value="1"/>
</dbReference>
<feature type="region of interest" description="Disordered" evidence="5">
    <location>
        <begin position="1"/>
        <end position="32"/>
    </location>
</feature>
<feature type="DNA-binding region" description="H-T-H motif" evidence="4">
    <location>
        <begin position="53"/>
        <end position="72"/>
    </location>
</feature>
<dbReference type="SUPFAM" id="SSF46689">
    <property type="entry name" value="Homeodomain-like"/>
    <property type="match status" value="1"/>
</dbReference>
<sequence length="229" mass="25034">MTADETATADPAPAAPTQRRGPGRPRAGSEDKHERILNEAVALFGARGFAGTSLAEVAQAADISKAGLLHHFSSKEQLFAKVLERRDRDMVATLLQDPDLDEDPWKLLDAFVRVVEHNSHHRSLVAIYTATAVAVLDAEHPAHSWVTTHLSMTIERFERAFERGKANGLVRADAPSAVIARTVTALSDGLQLQWLCSTTAGTEAPELLRTGMVEEMRVYSEGLKQVYRA</sequence>
<dbReference type="AlphaFoldDB" id="A0A7T0LKU1"/>
<evidence type="ECO:0000256" key="2">
    <source>
        <dbReference type="ARBA" id="ARBA00023125"/>
    </source>
</evidence>
<evidence type="ECO:0000313" key="7">
    <source>
        <dbReference type="EMBL" id="QPL05596.1"/>
    </source>
</evidence>
<keyword evidence="3" id="KW-0804">Transcription</keyword>
<evidence type="ECO:0000313" key="8">
    <source>
        <dbReference type="Proteomes" id="UP000594637"/>
    </source>
</evidence>
<feature type="domain" description="HTH tetR-type" evidence="6">
    <location>
        <begin position="30"/>
        <end position="90"/>
    </location>
</feature>